<dbReference type="EnsemblPlants" id="AES95117">
    <property type="protein sequence ID" value="AES95117"/>
    <property type="gene ID" value="MTR_5g021940"/>
</dbReference>
<feature type="compositionally biased region" description="Polar residues" evidence="1">
    <location>
        <begin position="1"/>
        <end position="15"/>
    </location>
</feature>
<gene>
    <name evidence="2" type="ordered locus">MTR_5g021940</name>
</gene>
<reference evidence="2 4" key="1">
    <citation type="journal article" date="2011" name="Nature">
        <title>The Medicago genome provides insight into the evolution of rhizobial symbioses.</title>
        <authorList>
            <person name="Young N.D."/>
            <person name="Debelle F."/>
            <person name="Oldroyd G.E."/>
            <person name="Geurts R."/>
            <person name="Cannon S.B."/>
            <person name="Udvardi M.K."/>
            <person name="Benedito V.A."/>
            <person name="Mayer K.F."/>
            <person name="Gouzy J."/>
            <person name="Schoof H."/>
            <person name="Van de Peer Y."/>
            <person name="Proost S."/>
            <person name="Cook D.R."/>
            <person name="Meyers B.C."/>
            <person name="Spannagl M."/>
            <person name="Cheung F."/>
            <person name="De Mita S."/>
            <person name="Krishnakumar V."/>
            <person name="Gundlach H."/>
            <person name="Zhou S."/>
            <person name="Mudge J."/>
            <person name="Bharti A.K."/>
            <person name="Murray J.D."/>
            <person name="Naoumkina M.A."/>
            <person name="Rosen B."/>
            <person name="Silverstein K.A."/>
            <person name="Tang H."/>
            <person name="Rombauts S."/>
            <person name="Zhao P.X."/>
            <person name="Zhou P."/>
            <person name="Barbe V."/>
            <person name="Bardou P."/>
            <person name="Bechner M."/>
            <person name="Bellec A."/>
            <person name="Berger A."/>
            <person name="Berges H."/>
            <person name="Bidwell S."/>
            <person name="Bisseling T."/>
            <person name="Choisne N."/>
            <person name="Couloux A."/>
            <person name="Denny R."/>
            <person name="Deshpande S."/>
            <person name="Dai X."/>
            <person name="Doyle J.J."/>
            <person name="Dudez A.M."/>
            <person name="Farmer A.D."/>
            <person name="Fouteau S."/>
            <person name="Franken C."/>
            <person name="Gibelin C."/>
            <person name="Gish J."/>
            <person name="Goldstein S."/>
            <person name="Gonzalez A.J."/>
            <person name="Green P.J."/>
            <person name="Hallab A."/>
            <person name="Hartog M."/>
            <person name="Hua A."/>
            <person name="Humphray S.J."/>
            <person name="Jeong D.H."/>
            <person name="Jing Y."/>
            <person name="Jocker A."/>
            <person name="Kenton S.M."/>
            <person name="Kim D.J."/>
            <person name="Klee K."/>
            <person name="Lai H."/>
            <person name="Lang C."/>
            <person name="Lin S."/>
            <person name="Macmil S.L."/>
            <person name="Magdelenat G."/>
            <person name="Matthews L."/>
            <person name="McCorrison J."/>
            <person name="Monaghan E.L."/>
            <person name="Mun J.H."/>
            <person name="Najar F.Z."/>
            <person name="Nicholson C."/>
            <person name="Noirot C."/>
            <person name="O'Bleness M."/>
            <person name="Paule C.R."/>
            <person name="Poulain J."/>
            <person name="Prion F."/>
            <person name="Qin B."/>
            <person name="Qu C."/>
            <person name="Retzel E.F."/>
            <person name="Riddle C."/>
            <person name="Sallet E."/>
            <person name="Samain S."/>
            <person name="Samson N."/>
            <person name="Sanders I."/>
            <person name="Saurat O."/>
            <person name="Scarpelli C."/>
            <person name="Schiex T."/>
            <person name="Segurens B."/>
            <person name="Severin A.J."/>
            <person name="Sherrier D.J."/>
            <person name="Shi R."/>
            <person name="Sims S."/>
            <person name="Singer S.R."/>
            <person name="Sinharoy S."/>
            <person name="Sterck L."/>
            <person name="Viollet A."/>
            <person name="Wang B.B."/>
            <person name="Wang K."/>
            <person name="Wang M."/>
            <person name="Wang X."/>
            <person name="Warfsmann J."/>
            <person name="Weissenbach J."/>
            <person name="White D.D."/>
            <person name="White J.D."/>
            <person name="Wiley G.B."/>
            <person name="Wincker P."/>
            <person name="Xing Y."/>
            <person name="Yang L."/>
            <person name="Yao Z."/>
            <person name="Ying F."/>
            <person name="Zhai J."/>
            <person name="Zhou L."/>
            <person name="Zuber A."/>
            <person name="Denarie J."/>
            <person name="Dixon R.A."/>
            <person name="May G.D."/>
            <person name="Schwartz D.C."/>
            <person name="Rogers J."/>
            <person name="Quetier F."/>
            <person name="Town C.D."/>
            <person name="Roe B.A."/>
        </authorList>
    </citation>
    <scope>NUCLEOTIDE SEQUENCE [LARGE SCALE GENOMIC DNA]</scope>
    <source>
        <strain evidence="2">A17</strain>
        <strain evidence="3 4">cv. Jemalong A17</strain>
    </source>
</reference>
<dbReference type="EMBL" id="CM001221">
    <property type="protein sequence ID" value="AES95117.1"/>
    <property type="molecule type" value="Genomic_DNA"/>
</dbReference>
<proteinExistence type="predicted"/>
<evidence type="ECO:0000313" key="3">
    <source>
        <dbReference type="EnsemblPlants" id="AES95117"/>
    </source>
</evidence>
<dbReference type="HOGENOM" id="CLU_3035401_0_0_1"/>
<feature type="region of interest" description="Disordered" evidence="1">
    <location>
        <begin position="1"/>
        <end position="21"/>
    </location>
</feature>
<organism evidence="2 4">
    <name type="scientific">Medicago truncatula</name>
    <name type="common">Barrel medic</name>
    <name type="synonym">Medicago tribuloides</name>
    <dbReference type="NCBI Taxonomy" id="3880"/>
    <lineage>
        <taxon>Eukaryota</taxon>
        <taxon>Viridiplantae</taxon>
        <taxon>Streptophyta</taxon>
        <taxon>Embryophyta</taxon>
        <taxon>Tracheophyta</taxon>
        <taxon>Spermatophyta</taxon>
        <taxon>Magnoliopsida</taxon>
        <taxon>eudicotyledons</taxon>
        <taxon>Gunneridae</taxon>
        <taxon>Pentapetalae</taxon>
        <taxon>rosids</taxon>
        <taxon>fabids</taxon>
        <taxon>Fabales</taxon>
        <taxon>Fabaceae</taxon>
        <taxon>Papilionoideae</taxon>
        <taxon>50 kb inversion clade</taxon>
        <taxon>NPAAA clade</taxon>
        <taxon>Hologalegina</taxon>
        <taxon>IRL clade</taxon>
        <taxon>Trifolieae</taxon>
        <taxon>Medicago</taxon>
    </lineage>
</organism>
<reference evidence="3" key="3">
    <citation type="submission" date="2015-04" db="UniProtKB">
        <authorList>
            <consortium name="EnsemblPlants"/>
        </authorList>
    </citation>
    <scope>IDENTIFICATION</scope>
    <source>
        <strain evidence="3">cv. Jemalong A17</strain>
    </source>
</reference>
<dbReference type="AlphaFoldDB" id="G7JW69"/>
<protein>
    <submittedName>
        <fullName evidence="2 3">Uncharacterized protein</fullName>
    </submittedName>
</protein>
<evidence type="ECO:0000313" key="2">
    <source>
        <dbReference type="EMBL" id="AES95117.1"/>
    </source>
</evidence>
<name>G7JW69_MEDTR</name>
<evidence type="ECO:0000256" key="1">
    <source>
        <dbReference type="SAM" id="MobiDB-lite"/>
    </source>
</evidence>
<evidence type="ECO:0000313" key="4">
    <source>
        <dbReference type="Proteomes" id="UP000002051"/>
    </source>
</evidence>
<accession>G7JW69</accession>
<sequence length="55" mass="6561">MIMGYTNQYPSTSRASSKDDFGMETKNEFRKERLNSSIHLGFPYSFVFMYNLYYP</sequence>
<dbReference type="PaxDb" id="3880-AES95117"/>
<reference evidence="2 4" key="2">
    <citation type="journal article" date="2014" name="BMC Genomics">
        <title>An improved genome release (version Mt4.0) for the model legume Medicago truncatula.</title>
        <authorList>
            <person name="Tang H."/>
            <person name="Krishnakumar V."/>
            <person name="Bidwell S."/>
            <person name="Rosen B."/>
            <person name="Chan A."/>
            <person name="Zhou S."/>
            <person name="Gentzbittel L."/>
            <person name="Childs K.L."/>
            <person name="Yandell M."/>
            <person name="Gundlach H."/>
            <person name="Mayer K.F."/>
            <person name="Schwartz D.C."/>
            <person name="Town C.D."/>
        </authorList>
    </citation>
    <scope>GENOME REANNOTATION</scope>
    <source>
        <strain evidence="3 4">cv. Jemalong A17</strain>
    </source>
</reference>
<keyword evidence="4" id="KW-1185">Reference proteome</keyword>
<dbReference type="Proteomes" id="UP000002051">
    <property type="component" value="Chromosome 5"/>
</dbReference>